<accession>A0ABQ7S8X1</accession>
<feature type="region of interest" description="Disordered" evidence="1">
    <location>
        <begin position="268"/>
        <end position="299"/>
    </location>
</feature>
<feature type="non-terminal residue" evidence="3">
    <location>
        <position position="1"/>
    </location>
</feature>
<evidence type="ECO:0000313" key="3">
    <source>
        <dbReference type="EMBL" id="KAG9509890.1"/>
    </source>
</evidence>
<sequence>LCGDRRAPGGSLRVLHLSPAVVVFDANLRRTSITVLLIVVATFATLAESLHKPSTSTYGPIVRPRPEDVVPFPRSIQLFACEGDRLQLLCPALHKIQILIGLYAKNYTAADQCRGKNGILPFTYPPDHESYCNQELTVAAFQRFLSKKCNDQPNCEFRVWTNDFGINPNMCHEYPRAAELAYRCMPTPEYLASKLSSTTSSISSVPSSSSSSIVTLPSTTAPITNALNNKLGTTTLDESDTTTIAPVVGYPIRPSRFTVDLLQQQNTELSAPRVGQSSNDSPNIQASRASGSSQVPTPAKQHHFIDRPALVTVDESVVRTAPVQYEEPASTWGRIRSVYSSMNNYIMNRIVTRRAAKIRAQRSDLEKSAVNTVQARPPHALLYDDASFL</sequence>
<feature type="compositionally biased region" description="Polar residues" evidence="1">
    <location>
        <begin position="268"/>
        <end position="296"/>
    </location>
</feature>
<name>A0ABQ7S8X1_9ACAR</name>
<feature type="domain" description="SUEL-type lectin" evidence="2">
    <location>
        <begin position="80"/>
        <end position="185"/>
    </location>
</feature>
<evidence type="ECO:0000259" key="2">
    <source>
        <dbReference type="PROSITE" id="PS50228"/>
    </source>
</evidence>
<keyword evidence="4" id="KW-1185">Reference proteome</keyword>
<proteinExistence type="predicted"/>
<organism evidence="3 4">
    <name type="scientific">Fragariocoptes setiger</name>
    <dbReference type="NCBI Taxonomy" id="1670756"/>
    <lineage>
        <taxon>Eukaryota</taxon>
        <taxon>Metazoa</taxon>
        <taxon>Ecdysozoa</taxon>
        <taxon>Arthropoda</taxon>
        <taxon>Chelicerata</taxon>
        <taxon>Arachnida</taxon>
        <taxon>Acari</taxon>
        <taxon>Acariformes</taxon>
        <taxon>Trombidiformes</taxon>
        <taxon>Prostigmata</taxon>
        <taxon>Eupodina</taxon>
        <taxon>Eriophyoidea</taxon>
        <taxon>Phytoptidae</taxon>
        <taxon>Fragariocoptes</taxon>
    </lineage>
</organism>
<evidence type="ECO:0000256" key="1">
    <source>
        <dbReference type="SAM" id="MobiDB-lite"/>
    </source>
</evidence>
<dbReference type="Gene3D" id="2.60.120.740">
    <property type="match status" value="1"/>
</dbReference>
<dbReference type="InterPro" id="IPR043159">
    <property type="entry name" value="Lectin_gal-bd_sf"/>
</dbReference>
<evidence type="ECO:0000313" key="4">
    <source>
        <dbReference type="Proteomes" id="UP000825002"/>
    </source>
</evidence>
<comment type="caution">
    <text evidence="3">The sequence shown here is derived from an EMBL/GenBank/DDBJ whole genome shotgun (WGS) entry which is preliminary data.</text>
</comment>
<reference evidence="3 4" key="1">
    <citation type="submission" date="2020-10" db="EMBL/GenBank/DDBJ databases">
        <authorList>
            <person name="Klimov P.B."/>
            <person name="Dyachkov S.M."/>
            <person name="Chetverikov P.E."/>
        </authorList>
    </citation>
    <scope>NUCLEOTIDE SEQUENCE [LARGE SCALE GENOMIC DNA]</scope>
    <source>
        <strain evidence="3">BMOC 18-1129-001#AD2665</strain>
        <tissue evidence="3">Entire mites</tissue>
    </source>
</reference>
<protein>
    <recommendedName>
        <fullName evidence="2">SUEL-type lectin domain-containing protein</fullName>
    </recommendedName>
</protein>
<dbReference type="PROSITE" id="PS50228">
    <property type="entry name" value="SUEL_LECTIN"/>
    <property type="match status" value="1"/>
</dbReference>
<dbReference type="Proteomes" id="UP000825002">
    <property type="component" value="Unassembled WGS sequence"/>
</dbReference>
<dbReference type="EMBL" id="JAIFTH010000295">
    <property type="protein sequence ID" value="KAG9509890.1"/>
    <property type="molecule type" value="Genomic_DNA"/>
</dbReference>
<gene>
    <name evidence="3" type="ORF">GZH46_01579</name>
</gene>
<dbReference type="InterPro" id="IPR000922">
    <property type="entry name" value="Lectin_gal-bd_dom"/>
</dbReference>